<dbReference type="Pfam" id="PF25989">
    <property type="entry name" value="YknX_C"/>
    <property type="match status" value="1"/>
</dbReference>
<sequence>MTMKKSTLAGLAGAVVAAGLLLAWAFAPRPLVVETAVATQGRFEMAIEEDARTRLRERYLVSAPLAGRLQRIALREGDRVEAGAVIATIEPVLSPLVDERTLREQRSQLEITLATVQRAGARVERARVARQQAANEALRSEQLAQQGFVAPTRLESDRLSLVAAQKELEAAESDRRVAAHGVDQARAALAAVQQPAAGRAFALRSPIAGTVLRVLQGSEASLALGTPLIELGDLRELEVVAELLTGDALKAVPGSRVSIERWGGPAALQGRVRRVEPAAFTKVSALGVEEQRVKVLIELVALDGAPPQWRALGDGFRVGVRIVTLSEEGAVKVPVSAVFPVADDGGAGMAVFVVRDERAQLQRVDVGGRNGSEAWLRSGVAAGARVVVYPPAALQSGARVQVHDAGGRT</sequence>
<reference evidence="3 4" key="1">
    <citation type="submission" date="2020-05" db="EMBL/GenBank/DDBJ databases">
        <title>Aquincola sp. isolate from soil.</title>
        <authorList>
            <person name="Han J."/>
            <person name="Kim D.-U."/>
        </authorList>
    </citation>
    <scope>NUCLEOTIDE SEQUENCE [LARGE SCALE GENOMIC DNA]</scope>
    <source>
        <strain evidence="3 4">S2</strain>
    </source>
</reference>
<dbReference type="PANTHER" id="PTHR30469">
    <property type="entry name" value="MULTIDRUG RESISTANCE PROTEIN MDTA"/>
    <property type="match status" value="1"/>
</dbReference>
<dbReference type="Gene3D" id="2.40.420.20">
    <property type="match status" value="1"/>
</dbReference>
<dbReference type="Gene3D" id="1.10.287.470">
    <property type="entry name" value="Helix hairpin bin"/>
    <property type="match status" value="1"/>
</dbReference>
<protein>
    <submittedName>
        <fullName evidence="3">Biotin/lipoyl-binding protein</fullName>
    </submittedName>
</protein>
<dbReference type="Proteomes" id="UP000737171">
    <property type="component" value="Unassembled WGS sequence"/>
</dbReference>
<dbReference type="Gene3D" id="2.40.50.100">
    <property type="match status" value="1"/>
</dbReference>
<feature type="coiled-coil region" evidence="1">
    <location>
        <begin position="116"/>
        <end position="174"/>
    </location>
</feature>
<evidence type="ECO:0000313" key="3">
    <source>
        <dbReference type="EMBL" id="NRF71131.1"/>
    </source>
</evidence>
<organism evidence="3 4">
    <name type="scientific">Pseudaquabacterium terrae</name>
    <dbReference type="NCBI Taxonomy" id="2732868"/>
    <lineage>
        <taxon>Bacteria</taxon>
        <taxon>Pseudomonadati</taxon>
        <taxon>Pseudomonadota</taxon>
        <taxon>Betaproteobacteria</taxon>
        <taxon>Burkholderiales</taxon>
        <taxon>Sphaerotilaceae</taxon>
        <taxon>Pseudaquabacterium</taxon>
    </lineage>
</organism>
<accession>A0ABX2ER46</accession>
<dbReference type="InterPro" id="IPR058637">
    <property type="entry name" value="YknX-like_C"/>
</dbReference>
<evidence type="ECO:0000313" key="4">
    <source>
        <dbReference type="Proteomes" id="UP000737171"/>
    </source>
</evidence>
<feature type="domain" description="YknX-like C-terminal permuted SH3-like" evidence="2">
    <location>
        <begin position="331"/>
        <end position="402"/>
    </location>
</feature>
<dbReference type="EMBL" id="JABRWJ010000010">
    <property type="protein sequence ID" value="NRF71131.1"/>
    <property type="molecule type" value="Genomic_DNA"/>
</dbReference>
<comment type="caution">
    <text evidence="3">The sequence shown here is derived from an EMBL/GenBank/DDBJ whole genome shotgun (WGS) entry which is preliminary data.</text>
</comment>
<dbReference type="PANTHER" id="PTHR30469:SF15">
    <property type="entry name" value="HLYD FAMILY OF SECRETION PROTEINS"/>
    <property type="match status" value="1"/>
</dbReference>
<evidence type="ECO:0000259" key="2">
    <source>
        <dbReference type="Pfam" id="PF25989"/>
    </source>
</evidence>
<gene>
    <name evidence="3" type="ORF">HLB44_29455</name>
</gene>
<keyword evidence="1" id="KW-0175">Coiled coil</keyword>
<proteinExistence type="predicted"/>
<keyword evidence="4" id="KW-1185">Reference proteome</keyword>
<evidence type="ECO:0000256" key="1">
    <source>
        <dbReference type="SAM" id="Coils"/>
    </source>
</evidence>
<name>A0ABX2ER46_9BURK</name>